<organism evidence="7 8">
    <name type="scientific">Paramagnetospirillum marisnigri</name>
    <dbReference type="NCBI Taxonomy" id="1285242"/>
    <lineage>
        <taxon>Bacteria</taxon>
        <taxon>Pseudomonadati</taxon>
        <taxon>Pseudomonadota</taxon>
        <taxon>Alphaproteobacteria</taxon>
        <taxon>Rhodospirillales</taxon>
        <taxon>Magnetospirillaceae</taxon>
        <taxon>Paramagnetospirillum</taxon>
    </lineage>
</organism>
<dbReference type="RefSeq" id="WP_068493549.1">
    <property type="nucleotide sequence ID" value="NZ_LWQT01000066.1"/>
</dbReference>
<dbReference type="SUPFAM" id="SSF102114">
    <property type="entry name" value="Radical SAM enzymes"/>
    <property type="match status" value="1"/>
</dbReference>
<dbReference type="GO" id="GO:0051539">
    <property type="term" value="F:4 iron, 4 sulfur cluster binding"/>
    <property type="evidence" value="ECO:0007669"/>
    <property type="project" value="UniProtKB-KW"/>
</dbReference>
<dbReference type="InterPro" id="IPR034466">
    <property type="entry name" value="Methyltransferase_Class_B"/>
</dbReference>
<dbReference type="AlphaFoldDB" id="A0A178MKH6"/>
<dbReference type="SFLD" id="SFLDS00029">
    <property type="entry name" value="Radical_SAM"/>
    <property type="match status" value="1"/>
</dbReference>
<dbReference type="SFLD" id="SFLDG01082">
    <property type="entry name" value="B12-binding_domain_containing"/>
    <property type="match status" value="1"/>
</dbReference>
<evidence type="ECO:0000313" key="7">
    <source>
        <dbReference type="EMBL" id="OAN49176.1"/>
    </source>
</evidence>
<evidence type="ECO:0000256" key="5">
    <source>
        <dbReference type="ARBA" id="ARBA00023014"/>
    </source>
</evidence>
<keyword evidence="8" id="KW-1185">Reference proteome</keyword>
<comment type="caution">
    <text evidence="7">The sequence shown here is derived from an EMBL/GenBank/DDBJ whole genome shotgun (WGS) entry which is preliminary data.</text>
</comment>
<evidence type="ECO:0000313" key="8">
    <source>
        <dbReference type="Proteomes" id="UP000078428"/>
    </source>
</evidence>
<gene>
    <name evidence="7" type="ORF">A6A04_03415</name>
</gene>
<proteinExistence type="predicted"/>
<evidence type="ECO:0000256" key="3">
    <source>
        <dbReference type="ARBA" id="ARBA00022723"/>
    </source>
</evidence>
<evidence type="ECO:0000259" key="6">
    <source>
        <dbReference type="PROSITE" id="PS51918"/>
    </source>
</evidence>
<dbReference type="SFLD" id="SFLDG01123">
    <property type="entry name" value="methyltransferase_(Class_B)"/>
    <property type="match status" value="1"/>
</dbReference>
<dbReference type="Gene3D" id="3.80.30.20">
    <property type="entry name" value="tm_1862 like domain"/>
    <property type="match status" value="1"/>
</dbReference>
<dbReference type="PANTHER" id="PTHR43409">
    <property type="entry name" value="ANAEROBIC MAGNESIUM-PROTOPORPHYRIN IX MONOMETHYL ESTER CYCLASE-RELATED"/>
    <property type="match status" value="1"/>
</dbReference>
<evidence type="ECO:0000256" key="1">
    <source>
        <dbReference type="ARBA" id="ARBA00001966"/>
    </source>
</evidence>
<dbReference type="OrthoDB" id="9801424at2"/>
<dbReference type="PROSITE" id="PS51918">
    <property type="entry name" value="RADICAL_SAM"/>
    <property type="match status" value="1"/>
</dbReference>
<sequence>MSDVDLILVCQSNVVDYDAYSSFPLDRLDLYQTLVYPRMVRDGDRFLGHLDLLNTLKSGQTYFEAGFPQRRDLLNIWNLPSASGMHLANVLMASGLRTKIINNIDSEWDWFEQAYTANTKPPLVGISSTFYLTFKEVGKLAKRLRKLDPDMEIVLGGAFANGQVSGGGGVAGLEKPMRRYGIDYALHAFNSDRDLRDLLLVRKEGGDIGTVRNLCYFDKDRFTATASEWNTPLLDEVPANWDKVDAPFLNRTIQIRTASGCPFSCSFCSYPTTAGGWKTIEAERVRAHLESVKRIPGIDRIIFIDDTFNVPPHRFKQLLEIFKDYDFEWFSFLRVQYVDEDIVRNMRDSGCRGVYLGVESANDRVLKNMNKKATRADFARGVNLLNKYGISSLSAFVLGFPGENDESIRDNIDFIENCGVDFYSLKEFFYMENTEIHKQRDKFGLTGMGINWSHDTMSYEGASQLKLDMFRSIKNATSIDPDTSLWYLAYLYDRGYGFDEIKQLQQGMNRIMMDQLDGTMSNDTEAFRALRGMVA</sequence>
<protein>
    <recommendedName>
        <fullName evidence="6">Radical SAM core domain-containing protein</fullName>
    </recommendedName>
</protein>
<reference evidence="7 8" key="1">
    <citation type="submission" date="2016-04" db="EMBL/GenBank/DDBJ databases">
        <title>Draft genome sequence of freshwater magnetotactic bacteria Magnetospirillum marisnigri SP-1 and Magnetospirillum moscoviense BB-1.</title>
        <authorList>
            <person name="Koziaeva V."/>
            <person name="Dziuba M.V."/>
            <person name="Ivanov T.M."/>
            <person name="Kuznetsov B."/>
            <person name="Grouzdev D.S."/>
        </authorList>
    </citation>
    <scope>NUCLEOTIDE SEQUENCE [LARGE SCALE GENOMIC DNA]</scope>
    <source>
        <strain evidence="7 8">SP-1</strain>
    </source>
</reference>
<dbReference type="GO" id="GO:0003824">
    <property type="term" value="F:catalytic activity"/>
    <property type="evidence" value="ECO:0007669"/>
    <property type="project" value="InterPro"/>
</dbReference>
<dbReference type="SMART" id="SM00729">
    <property type="entry name" value="Elp3"/>
    <property type="match status" value="1"/>
</dbReference>
<name>A0A178MKH6_9PROT</name>
<dbReference type="Pfam" id="PF04055">
    <property type="entry name" value="Radical_SAM"/>
    <property type="match status" value="1"/>
</dbReference>
<dbReference type="Proteomes" id="UP000078428">
    <property type="component" value="Unassembled WGS sequence"/>
</dbReference>
<keyword evidence="2" id="KW-0949">S-adenosyl-L-methionine</keyword>
<dbReference type="STRING" id="1285242.A6A04_03415"/>
<keyword evidence="4" id="KW-0408">Iron</keyword>
<feature type="domain" description="Radical SAM core" evidence="6">
    <location>
        <begin position="247"/>
        <end position="480"/>
    </location>
</feature>
<dbReference type="InterPro" id="IPR058240">
    <property type="entry name" value="rSAM_sf"/>
</dbReference>
<dbReference type="InterPro" id="IPR006638">
    <property type="entry name" value="Elp3/MiaA/NifB-like_rSAM"/>
</dbReference>
<keyword evidence="5" id="KW-0411">Iron-sulfur</keyword>
<dbReference type="InterPro" id="IPR023404">
    <property type="entry name" value="rSAM_horseshoe"/>
</dbReference>
<keyword evidence="3" id="KW-0479">Metal-binding</keyword>
<evidence type="ECO:0000256" key="4">
    <source>
        <dbReference type="ARBA" id="ARBA00023004"/>
    </source>
</evidence>
<comment type="cofactor">
    <cofactor evidence="1">
        <name>[4Fe-4S] cluster</name>
        <dbReference type="ChEBI" id="CHEBI:49883"/>
    </cofactor>
</comment>
<dbReference type="EMBL" id="LWQT01000066">
    <property type="protein sequence ID" value="OAN49176.1"/>
    <property type="molecule type" value="Genomic_DNA"/>
</dbReference>
<evidence type="ECO:0000256" key="2">
    <source>
        <dbReference type="ARBA" id="ARBA00022691"/>
    </source>
</evidence>
<accession>A0A178MKH6</accession>
<dbReference type="InterPro" id="IPR007197">
    <property type="entry name" value="rSAM"/>
</dbReference>
<dbReference type="InterPro" id="IPR051198">
    <property type="entry name" value="BchE-like"/>
</dbReference>
<dbReference type="GO" id="GO:0046872">
    <property type="term" value="F:metal ion binding"/>
    <property type="evidence" value="ECO:0007669"/>
    <property type="project" value="UniProtKB-KW"/>
</dbReference>
<dbReference type="CDD" id="cd01335">
    <property type="entry name" value="Radical_SAM"/>
    <property type="match status" value="1"/>
</dbReference>